<dbReference type="OrthoDB" id="9798763at2"/>
<proteinExistence type="predicted"/>
<dbReference type="AlphaFoldDB" id="A0A0P1F3Y9"/>
<keyword evidence="1" id="KW-0732">Signal</keyword>
<dbReference type="STRING" id="53501.SAMN04488043_10315"/>
<organism evidence="2 3">
    <name type="scientific">Thalassovita gelatinovora</name>
    <name type="common">Thalassobius gelatinovorus</name>
    <dbReference type="NCBI Taxonomy" id="53501"/>
    <lineage>
        <taxon>Bacteria</taxon>
        <taxon>Pseudomonadati</taxon>
        <taxon>Pseudomonadota</taxon>
        <taxon>Alphaproteobacteria</taxon>
        <taxon>Rhodobacterales</taxon>
        <taxon>Roseobacteraceae</taxon>
        <taxon>Thalassovita</taxon>
    </lineage>
</organism>
<dbReference type="RefSeq" id="WP_058260929.1">
    <property type="nucleotide sequence ID" value="NZ_CP051181.1"/>
</dbReference>
<dbReference type="Gene3D" id="3.90.420.10">
    <property type="entry name" value="Oxidoreductase, molybdopterin-binding domain"/>
    <property type="match status" value="1"/>
</dbReference>
<dbReference type="EMBL" id="CYSA01000003">
    <property type="protein sequence ID" value="CUH62456.1"/>
    <property type="molecule type" value="Genomic_DNA"/>
</dbReference>
<evidence type="ECO:0000256" key="1">
    <source>
        <dbReference type="SAM" id="SignalP"/>
    </source>
</evidence>
<gene>
    <name evidence="2" type="ORF">TG4357_00115</name>
</gene>
<dbReference type="SUPFAM" id="SSF56524">
    <property type="entry name" value="Oxidoreductase molybdopterin-binding domain"/>
    <property type="match status" value="1"/>
</dbReference>
<reference evidence="2 3" key="1">
    <citation type="submission" date="2015-09" db="EMBL/GenBank/DDBJ databases">
        <authorList>
            <consortium name="Swine Surveillance"/>
        </authorList>
    </citation>
    <scope>NUCLEOTIDE SEQUENCE [LARGE SCALE GENOMIC DNA]</scope>
    <source>
        <strain evidence="2 3">CECT 4357</strain>
    </source>
</reference>
<feature type="signal peptide" evidence="1">
    <location>
        <begin position="1"/>
        <end position="24"/>
    </location>
</feature>
<evidence type="ECO:0000313" key="3">
    <source>
        <dbReference type="Proteomes" id="UP000051587"/>
    </source>
</evidence>
<dbReference type="InterPro" id="IPR036374">
    <property type="entry name" value="OxRdtase_Mopterin-bd_sf"/>
</dbReference>
<sequence length="180" mass="20364">MSRIISTVLAAAFTFVGWASVAVAEGLPVNTTDQDQSVNAQEQEFLLEFMYPPGAEREAVYMTLDDLQNLPHAGFETTTIWTEGLQTFEGVWLKDLVRHLEVSEGTLELSALNEYLIEMNVEEIADSHALVAYMRNGKPMTAREKGPLWIVFPYDSDPKFQSETVYARSIWQLDRISLLQ</sequence>
<accession>A0A0P1F3Y9</accession>
<evidence type="ECO:0000313" key="2">
    <source>
        <dbReference type="EMBL" id="CUH62456.1"/>
    </source>
</evidence>
<protein>
    <submittedName>
        <fullName evidence="2">Oxidoreductase molybdopterin binding domain protein</fullName>
    </submittedName>
</protein>
<dbReference type="Proteomes" id="UP000051587">
    <property type="component" value="Unassembled WGS sequence"/>
</dbReference>
<keyword evidence="3" id="KW-1185">Reference proteome</keyword>
<feature type="chain" id="PRO_5006062253" evidence="1">
    <location>
        <begin position="25"/>
        <end position="180"/>
    </location>
</feature>
<name>A0A0P1F3Y9_THAGE</name>